<evidence type="ECO:0000313" key="3">
    <source>
        <dbReference type="Proteomes" id="UP000050795"/>
    </source>
</evidence>
<protein>
    <submittedName>
        <fullName evidence="4">Uncharacterized protein</fullName>
    </submittedName>
</protein>
<organism evidence="3 4">
    <name type="scientific">Trichobilharzia regenti</name>
    <name type="common">Nasal bird schistosome</name>
    <dbReference type="NCBI Taxonomy" id="157069"/>
    <lineage>
        <taxon>Eukaryota</taxon>
        <taxon>Metazoa</taxon>
        <taxon>Spiralia</taxon>
        <taxon>Lophotrochozoa</taxon>
        <taxon>Platyhelminthes</taxon>
        <taxon>Trematoda</taxon>
        <taxon>Digenea</taxon>
        <taxon>Strigeidida</taxon>
        <taxon>Schistosomatoidea</taxon>
        <taxon>Schistosomatidae</taxon>
        <taxon>Trichobilharzia</taxon>
    </lineage>
</organism>
<sequence length="113" mass="11850">MMSEKSLSFLLCIIAISVESSWLWNDEPKLTTLPPETETTEMATEKTTPEPGLLGSVFDLVGGFLGPPNSPTPQTSTSVSPEGGSMPSATPSGGLLDTLLGAGKFINNVCIFM</sequence>
<feature type="region of interest" description="Disordered" evidence="1">
    <location>
        <begin position="27"/>
        <end position="51"/>
    </location>
</feature>
<reference evidence="4" key="2">
    <citation type="submission" date="2023-11" db="UniProtKB">
        <authorList>
            <consortium name="WormBaseParasite"/>
        </authorList>
    </citation>
    <scope>IDENTIFICATION</scope>
</reference>
<reference evidence="3" key="1">
    <citation type="submission" date="2022-06" db="EMBL/GenBank/DDBJ databases">
        <authorList>
            <person name="Berger JAMES D."/>
            <person name="Berger JAMES D."/>
        </authorList>
    </citation>
    <scope>NUCLEOTIDE SEQUENCE [LARGE SCALE GENOMIC DNA]</scope>
</reference>
<feature type="chain" id="PRO_5041637887" evidence="2">
    <location>
        <begin position="21"/>
        <end position="113"/>
    </location>
</feature>
<dbReference type="Proteomes" id="UP000050795">
    <property type="component" value="Unassembled WGS sequence"/>
</dbReference>
<proteinExistence type="predicted"/>
<keyword evidence="3" id="KW-1185">Reference proteome</keyword>
<name>A0AA85JPE2_TRIRE</name>
<evidence type="ECO:0000256" key="2">
    <source>
        <dbReference type="SAM" id="SignalP"/>
    </source>
</evidence>
<feature type="compositionally biased region" description="Low complexity" evidence="1">
    <location>
        <begin position="72"/>
        <end position="81"/>
    </location>
</feature>
<feature type="signal peptide" evidence="2">
    <location>
        <begin position="1"/>
        <end position="20"/>
    </location>
</feature>
<accession>A0AA85JPE2</accession>
<feature type="region of interest" description="Disordered" evidence="1">
    <location>
        <begin position="65"/>
        <end position="92"/>
    </location>
</feature>
<feature type="compositionally biased region" description="Low complexity" evidence="1">
    <location>
        <begin position="30"/>
        <end position="42"/>
    </location>
</feature>
<keyword evidence="2" id="KW-0732">Signal</keyword>
<dbReference type="AlphaFoldDB" id="A0AA85JPE2"/>
<dbReference type="WBParaSite" id="TREG1_27820.1">
    <property type="protein sequence ID" value="TREG1_27820.1"/>
    <property type="gene ID" value="TREG1_27820"/>
</dbReference>
<evidence type="ECO:0000313" key="4">
    <source>
        <dbReference type="WBParaSite" id="TREG1_27820.1"/>
    </source>
</evidence>
<evidence type="ECO:0000256" key="1">
    <source>
        <dbReference type="SAM" id="MobiDB-lite"/>
    </source>
</evidence>